<dbReference type="AlphaFoldDB" id="A0A495A1H0"/>
<evidence type="ECO:0000313" key="1">
    <source>
        <dbReference type="EMBL" id="RKQ32618.1"/>
    </source>
</evidence>
<keyword evidence="2" id="KW-1185">Reference proteome</keyword>
<organism evidence="1 2">
    <name type="scientific">Oceanobacillus halophilus</name>
    <dbReference type="NCBI Taxonomy" id="930130"/>
    <lineage>
        <taxon>Bacteria</taxon>
        <taxon>Bacillati</taxon>
        <taxon>Bacillota</taxon>
        <taxon>Bacilli</taxon>
        <taxon>Bacillales</taxon>
        <taxon>Bacillaceae</taxon>
        <taxon>Oceanobacillus</taxon>
    </lineage>
</organism>
<accession>A0A495A1H0</accession>
<reference evidence="1 2" key="1">
    <citation type="journal article" date="2016" name="Int. J. Syst. Evol. Microbiol.">
        <title>Oceanobacillus halophilus sp. nov., a novel moderately halophilic bacterium from a hypersaline lake.</title>
        <authorList>
            <person name="Amoozegar M.A."/>
            <person name="Bagheri M."/>
            <person name="Makhdoumi A."/>
            <person name="Nikou M.M."/>
            <person name="Fazeli S.A.S."/>
            <person name="Schumann P."/>
            <person name="Sproer C."/>
            <person name="Sanchez-Porro C."/>
            <person name="Ventosa A."/>
        </authorList>
    </citation>
    <scope>NUCLEOTIDE SEQUENCE [LARGE SCALE GENOMIC DNA]</scope>
    <source>
        <strain evidence="1 2">DSM 23996</strain>
    </source>
</reference>
<comment type="caution">
    <text evidence="1">The sequence shown here is derived from an EMBL/GenBank/DDBJ whole genome shotgun (WGS) entry which is preliminary data.</text>
</comment>
<gene>
    <name evidence="1" type="ORF">D8M06_11810</name>
</gene>
<dbReference type="OrthoDB" id="2971044at2"/>
<proteinExistence type="predicted"/>
<evidence type="ECO:0000313" key="2">
    <source>
        <dbReference type="Proteomes" id="UP000269301"/>
    </source>
</evidence>
<protein>
    <submittedName>
        <fullName evidence="1">Uncharacterized protein</fullName>
    </submittedName>
</protein>
<dbReference type="RefSeq" id="WP_121204615.1">
    <property type="nucleotide sequence ID" value="NZ_RBZP01000009.1"/>
</dbReference>
<name>A0A495A1H0_9BACI</name>
<dbReference type="Proteomes" id="UP000269301">
    <property type="component" value="Unassembled WGS sequence"/>
</dbReference>
<dbReference type="EMBL" id="RBZP01000009">
    <property type="protein sequence ID" value="RKQ32618.1"/>
    <property type="molecule type" value="Genomic_DNA"/>
</dbReference>
<sequence length="198" mass="23457">MSILIINCNHWIGFHIVNKMLDTDYIVEGIIDKNTSDDLAMFFARNSSFSFVEEGNKKEYEVCIMIGDYKNAEKIRAKRKFVINPNNGVDRGDVIKIQAPMLFGEWMPMNKDGIFYKDKFVAFESKEFNNEAVYINIFMSALLQWIRSENIPKCIVVNPNHDRKEKILENSVYIRENRPISKYVRVVQKHYELYKRFY</sequence>